<dbReference type="PRINTS" id="PR00259">
    <property type="entry name" value="TMFOUR"/>
</dbReference>
<comment type="subcellular location">
    <subcellularLocation>
        <location evidence="1">Membrane</location>
        <topology evidence="1">Multi-pass membrane protein</topology>
    </subcellularLocation>
</comment>
<dbReference type="PANTHER" id="PTHR19282:SF544">
    <property type="entry name" value="TETRASPANIN"/>
    <property type="match status" value="1"/>
</dbReference>
<feature type="transmembrane region" description="Helical" evidence="6">
    <location>
        <begin position="71"/>
        <end position="95"/>
    </location>
</feature>
<dbReference type="Pfam" id="PF00335">
    <property type="entry name" value="Tetraspanin"/>
    <property type="match status" value="1"/>
</dbReference>
<dbReference type="GO" id="GO:0005886">
    <property type="term" value="C:plasma membrane"/>
    <property type="evidence" value="ECO:0007669"/>
    <property type="project" value="TreeGrafter"/>
</dbReference>
<evidence type="ECO:0000256" key="2">
    <source>
        <dbReference type="ARBA" id="ARBA00022692"/>
    </source>
</evidence>
<dbReference type="GeneID" id="100900808"/>
<organism evidence="7 8">
    <name type="scientific">Galendromus occidentalis</name>
    <name type="common">western predatory mite</name>
    <dbReference type="NCBI Taxonomy" id="34638"/>
    <lineage>
        <taxon>Eukaryota</taxon>
        <taxon>Metazoa</taxon>
        <taxon>Ecdysozoa</taxon>
        <taxon>Arthropoda</taxon>
        <taxon>Chelicerata</taxon>
        <taxon>Arachnida</taxon>
        <taxon>Acari</taxon>
        <taxon>Parasitiformes</taxon>
        <taxon>Mesostigmata</taxon>
        <taxon>Gamasina</taxon>
        <taxon>Phytoseioidea</taxon>
        <taxon>Phytoseiidae</taxon>
        <taxon>Typhlodrominae</taxon>
        <taxon>Galendromus</taxon>
    </lineage>
</organism>
<sequence>MSEREGDSYEEYPPKQEEHSGLLERTQPHAKEEMFESTRREREEEPEENRPLRKNMHSFDEPSPKAGCVELLHMGLTCIMWLIGVAIIILGALLVSDIRLRGLKSLQHLGPLQNAAILVIIIGAAILVIGIFGCISVSIKNKPMVLTFAVLLLLLMVLEVAACILAWYHKKGNTLEMRLNELIGRVIRQYSTGVAIYSGDDDWSFNRNALSFIEYAMHCCGANGYEDYLRRNIPVPTSCYHNDRYYNMFRSQDGCVEVLQDFIMKHGLILGLLCVLALVLQLVLIITSFIVVSRIPKDDLPQKRAEPPTLTRRVTQPRGGKEHSQV</sequence>
<feature type="region of interest" description="Disordered" evidence="5">
    <location>
        <begin position="299"/>
        <end position="326"/>
    </location>
</feature>
<feature type="transmembrane region" description="Helical" evidence="6">
    <location>
        <begin position="145"/>
        <end position="168"/>
    </location>
</feature>
<dbReference type="KEGG" id="goe:100900808"/>
<evidence type="ECO:0000256" key="4">
    <source>
        <dbReference type="ARBA" id="ARBA00023136"/>
    </source>
</evidence>
<dbReference type="RefSeq" id="XP_003738600.1">
    <property type="nucleotide sequence ID" value="XM_003738552.1"/>
</dbReference>
<evidence type="ECO:0000313" key="7">
    <source>
        <dbReference type="Proteomes" id="UP000694867"/>
    </source>
</evidence>
<evidence type="ECO:0000256" key="1">
    <source>
        <dbReference type="ARBA" id="ARBA00004141"/>
    </source>
</evidence>
<dbReference type="AlphaFoldDB" id="A0AAJ6QNF4"/>
<proteinExistence type="predicted"/>
<accession>A0AAJ6QNF4</accession>
<keyword evidence="7" id="KW-1185">Reference proteome</keyword>
<evidence type="ECO:0000256" key="3">
    <source>
        <dbReference type="ARBA" id="ARBA00022989"/>
    </source>
</evidence>
<feature type="region of interest" description="Disordered" evidence="5">
    <location>
        <begin position="1"/>
        <end position="59"/>
    </location>
</feature>
<gene>
    <name evidence="8" type="primary">LOC100900808</name>
</gene>
<reference evidence="8" key="1">
    <citation type="submission" date="2025-08" db="UniProtKB">
        <authorList>
            <consortium name="RefSeq"/>
        </authorList>
    </citation>
    <scope>IDENTIFICATION</scope>
</reference>
<feature type="transmembrane region" description="Helical" evidence="6">
    <location>
        <begin position="268"/>
        <end position="292"/>
    </location>
</feature>
<protein>
    <submittedName>
        <fullName evidence="8">Tetraspanin-9</fullName>
    </submittedName>
</protein>
<evidence type="ECO:0000256" key="5">
    <source>
        <dbReference type="SAM" id="MobiDB-lite"/>
    </source>
</evidence>
<dbReference type="Gene3D" id="1.10.1450.10">
    <property type="entry name" value="Tetraspanin"/>
    <property type="match status" value="1"/>
</dbReference>
<evidence type="ECO:0000313" key="8">
    <source>
        <dbReference type="RefSeq" id="XP_003738600.1"/>
    </source>
</evidence>
<dbReference type="SUPFAM" id="SSF48652">
    <property type="entry name" value="Tetraspanin"/>
    <property type="match status" value="1"/>
</dbReference>
<dbReference type="InterPro" id="IPR018499">
    <property type="entry name" value="Tetraspanin/Peripherin"/>
</dbReference>
<evidence type="ECO:0000256" key="6">
    <source>
        <dbReference type="SAM" id="Phobius"/>
    </source>
</evidence>
<dbReference type="PANTHER" id="PTHR19282">
    <property type="entry name" value="TETRASPANIN"/>
    <property type="match status" value="1"/>
</dbReference>
<dbReference type="CDD" id="cd03127">
    <property type="entry name" value="tetraspanin_LEL"/>
    <property type="match status" value="1"/>
</dbReference>
<keyword evidence="2 6" id="KW-0812">Transmembrane</keyword>
<keyword evidence="4 6" id="KW-0472">Membrane</keyword>
<dbReference type="Proteomes" id="UP000694867">
    <property type="component" value="Unplaced"/>
</dbReference>
<feature type="transmembrane region" description="Helical" evidence="6">
    <location>
        <begin position="116"/>
        <end position="139"/>
    </location>
</feature>
<name>A0AAJ6QNF4_9ACAR</name>
<keyword evidence="3 6" id="KW-1133">Transmembrane helix</keyword>
<dbReference type="InterPro" id="IPR008952">
    <property type="entry name" value="Tetraspanin_EC2_sf"/>
</dbReference>